<evidence type="ECO:0000256" key="1">
    <source>
        <dbReference type="SAM" id="Phobius"/>
    </source>
</evidence>
<keyword evidence="1" id="KW-1133">Transmembrane helix</keyword>
<feature type="transmembrane region" description="Helical" evidence="1">
    <location>
        <begin position="6"/>
        <end position="25"/>
    </location>
</feature>
<organism evidence="2">
    <name type="scientific">marine sediment metagenome</name>
    <dbReference type="NCBI Taxonomy" id="412755"/>
    <lineage>
        <taxon>unclassified sequences</taxon>
        <taxon>metagenomes</taxon>
        <taxon>ecological metagenomes</taxon>
    </lineage>
</organism>
<feature type="non-terminal residue" evidence="2">
    <location>
        <position position="1"/>
    </location>
</feature>
<evidence type="ECO:0008006" key="3">
    <source>
        <dbReference type="Google" id="ProtNLM"/>
    </source>
</evidence>
<keyword evidence="1" id="KW-0472">Membrane</keyword>
<name>X0SXV4_9ZZZZ</name>
<keyword evidence="1" id="KW-0812">Transmembrane</keyword>
<comment type="caution">
    <text evidence="2">The sequence shown here is derived from an EMBL/GenBank/DDBJ whole genome shotgun (WGS) entry which is preliminary data.</text>
</comment>
<reference evidence="2" key="1">
    <citation type="journal article" date="2014" name="Front. Microbiol.">
        <title>High frequency of phylogenetically diverse reductive dehalogenase-homologous genes in deep subseafloor sedimentary metagenomes.</title>
        <authorList>
            <person name="Kawai M."/>
            <person name="Futagami T."/>
            <person name="Toyoda A."/>
            <person name="Takaki Y."/>
            <person name="Nishi S."/>
            <person name="Hori S."/>
            <person name="Arai W."/>
            <person name="Tsubouchi T."/>
            <person name="Morono Y."/>
            <person name="Uchiyama I."/>
            <person name="Ito T."/>
            <person name="Fujiyama A."/>
            <person name="Inagaki F."/>
            <person name="Takami H."/>
        </authorList>
    </citation>
    <scope>NUCLEOTIDE SEQUENCE</scope>
    <source>
        <strain evidence="2">Expedition CK06-06</strain>
    </source>
</reference>
<sequence>QQVYGNPIVVWILSIIIKVLVEMLIEWWRNRENTRSAIMECSAVCNAAGASLDHCFE</sequence>
<dbReference type="EMBL" id="BARS01007272">
    <property type="protein sequence ID" value="GAF80762.1"/>
    <property type="molecule type" value="Genomic_DNA"/>
</dbReference>
<accession>X0SXV4</accession>
<dbReference type="AlphaFoldDB" id="X0SXV4"/>
<evidence type="ECO:0000313" key="2">
    <source>
        <dbReference type="EMBL" id="GAF80762.1"/>
    </source>
</evidence>
<protein>
    <recommendedName>
        <fullName evidence="3">MotA/TolQ/ExbB proton channel domain-containing protein</fullName>
    </recommendedName>
</protein>
<gene>
    <name evidence="2" type="ORF">S01H1_14024</name>
</gene>
<proteinExistence type="predicted"/>